<evidence type="ECO:0000259" key="7">
    <source>
        <dbReference type="Pfam" id="PF02687"/>
    </source>
</evidence>
<evidence type="ECO:0000256" key="5">
    <source>
        <dbReference type="ARBA" id="ARBA00023136"/>
    </source>
</evidence>
<dbReference type="InterPro" id="IPR003838">
    <property type="entry name" value="ABC3_permease_C"/>
</dbReference>
<keyword evidence="2" id="KW-1003">Cell membrane</keyword>
<evidence type="ECO:0000256" key="2">
    <source>
        <dbReference type="ARBA" id="ARBA00022475"/>
    </source>
</evidence>
<dbReference type="Pfam" id="PF02687">
    <property type="entry name" value="FtsX"/>
    <property type="match status" value="2"/>
</dbReference>
<dbReference type="InterPro" id="IPR025857">
    <property type="entry name" value="MacB_PCD"/>
</dbReference>
<keyword evidence="4 6" id="KW-1133">Transmembrane helix</keyword>
<dbReference type="InterPro" id="IPR050250">
    <property type="entry name" value="Macrolide_Exporter_MacB"/>
</dbReference>
<dbReference type="GO" id="GO:0022857">
    <property type="term" value="F:transmembrane transporter activity"/>
    <property type="evidence" value="ECO:0007669"/>
    <property type="project" value="TreeGrafter"/>
</dbReference>
<feature type="transmembrane region" description="Helical" evidence="6">
    <location>
        <begin position="770"/>
        <end position="796"/>
    </location>
</feature>
<evidence type="ECO:0000259" key="8">
    <source>
        <dbReference type="Pfam" id="PF12704"/>
    </source>
</evidence>
<evidence type="ECO:0000256" key="4">
    <source>
        <dbReference type="ARBA" id="ARBA00022989"/>
    </source>
</evidence>
<dbReference type="EMBL" id="BBWV01000003">
    <property type="protein sequence ID" value="GAO44384.1"/>
    <property type="molecule type" value="Genomic_DNA"/>
</dbReference>
<feature type="domain" description="ABC3 transporter permease C-terminal" evidence="7">
    <location>
        <begin position="301"/>
        <end position="418"/>
    </location>
</feature>
<feature type="transmembrane region" description="Helical" evidence="6">
    <location>
        <begin position="351"/>
        <end position="369"/>
    </location>
</feature>
<name>A0A0E9N3J7_9BACT</name>
<keyword evidence="5 6" id="KW-0472">Membrane</keyword>
<dbReference type="Pfam" id="PF12704">
    <property type="entry name" value="MacB_PCD"/>
    <property type="match status" value="1"/>
</dbReference>
<dbReference type="Proteomes" id="UP000033121">
    <property type="component" value="Unassembled WGS sequence"/>
</dbReference>
<dbReference type="OrthoDB" id="5933722at2"/>
<protein>
    <submittedName>
        <fullName evidence="9">Putative ABC transporter permease protein</fullName>
    </submittedName>
</protein>
<keyword evidence="10" id="KW-1185">Reference proteome</keyword>
<evidence type="ECO:0000256" key="1">
    <source>
        <dbReference type="ARBA" id="ARBA00004651"/>
    </source>
</evidence>
<dbReference type="STRING" id="1220578.FPE01S_03_04220"/>
<comment type="caution">
    <text evidence="9">The sequence shown here is derived from an EMBL/GenBank/DDBJ whole genome shotgun (WGS) entry which is preliminary data.</text>
</comment>
<feature type="domain" description="MacB-like periplasmic core" evidence="8">
    <location>
        <begin position="20"/>
        <end position="234"/>
    </location>
</feature>
<organism evidence="9 10">
    <name type="scientific">Flavihumibacter petaseus NBRC 106054</name>
    <dbReference type="NCBI Taxonomy" id="1220578"/>
    <lineage>
        <taxon>Bacteria</taxon>
        <taxon>Pseudomonadati</taxon>
        <taxon>Bacteroidota</taxon>
        <taxon>Chitinophagia</taxon>
        <taxon>Chitinophagales</taxon>
        <taxon>Chitinophagaceae</taxon>
        <taxon>Flavihumibacter</taxon>
    </lineage>
</organism>
<dbReference type="RefSeq" id="WP_046370319.1">
    <property type="nucleotide sequence ID" value="NZ_BBWV01000003.1"/>
</dbReference>
<feature type="transmembrane region" description="Helical" evidence="6">
    <location>
        <begin position="739"/>
        <end position="758"/>
    </location>
</feature>
<proteinExistence type="predicted"/>
<dbReference type="AlphaFoldDB" id="A0A0E9N3J7"/>
<feature type="transmembrane region" description="Helical" evidence="6">
    <location>
        <begin position="295"/>
        <end position="315"/>
    </location>
</feature>
<dbReference type="PANTHER" id="PTHR30572">
    <property type="entry name" value="MEMBRANE COMPONENT OF TRANSPORTER-RELATED"/>
    <property type="match status" value="1"/>
</dbReference>
<evidence type="ECO:0000313" key="9">
    <source>
        <dbReference type="EMBL" id="GAO44384.1"/>
    </source>
</evidence>
<keyword evidence="3 6" id="KW-0812">Transmembrane</keyword>
<gene>
    <name evidence="9" type="ORF">FPE01S_03_04220</name>
</gene>
<evidence type="ECO:0000313" key="10">
    <source>
        <dbReference type="Proteomes" id="UP000033121"/>
    </source>
</evidence>
<feature type="transmembrane region" description="Helical" evidence="6">
    <location>
        <begin position="434"/>
        <end position="458"/>
    </location>
</feature>
<evidence type="ECO:0000256" key="3">
    <source>
        <dbReference type="ARBA" id="ARBA00022692"/>
    </source>
</evidence>
<evidence type="ECO:0000256" key="6">
    <source>
        <dbReference type="SAM" id="Phobius"/>
    </source>
</evidence>
<feature type="domain" description="ABC3 transporter permease C-terminal" evidence="7">
    <location>
        <begin position="690"/>
        <end position="799"/>
    </location>
</feature>
<dbReference type="PANTHER" id="PTHR30572:SF18">
    <property type="entry name" value="ABC-TYPE MACROLIDE FAMILY EXPORT SYSTEM PERMEASE COMPONENT 2"/>
    <property type="match status" value="1"/>
</dbReference>
<feature type="transmembrane region" description="Helical" evidence="6">
    <location>
        <begin position="687"/>
        <end position="711"/>
    </location>
</feature>
<dbReference type="GO" id="GO:0005886">
    <property type="term" value="C:plasma membrane"/>
    <property type="evidence" value="ECO:0007669"/>
    <property type="project" value="UniProtKB-SubCell"/>
</dbReference>
<reference evidence="9 10" key="1">
    <citation type="submission" date="2015-04" db="EMBL/GenBank/DDBJ databases">
        <title>Whole genome shotgun sequence of Flavihumibacter petaseus NBRC 106054.</title>
        <authorList>
            <person name="Miyazawa S."/>
            <person name="Hosoyama A."/>
            <person name="Hashimoto M."/>
            <person name="Noguchi M."/>
            <person name="Tsuchikane K."/>
            <person name="Ohji S."/>
            <person name="Yamazoe A."/>
            <person name="Ichikawa N."/>
            <person name="Kimura A."/>
            <person name="Fujita N."/>
        </authorList>
    </citation>
    <scope>NUCLEOTIDE SEQUENCE [LARGE SCALE GENOMIC DNA]</scope>
    <source>
        <strain evidence="9 10">NBRC 106054</strain>
    </source>
</reference>
<accession>A0A0E9N3J7</accession>
<feature type="transmembrane region" description="Helical" evidence="6">
    <location>
        <begin position="20"/>
        <end position="41"/>
    </location>
</feature>
<dbReference type="PROSITE" id="PS51257">
    <property type="entry name" value="PROKAR_LIPOPROTEIN"/>
    <property type="match status" value="1"/>
</dbReference>
<sequence>MLLNYLKLAWRNLLKYRFFTALNITGLSIGVACFLLITLFVTDELSFDRFHDHAGNIYRVDADIVFGGSSLALAVASDPMGEALRKDYPEVQGYTRIYTSNGSKLIKKGNVFINEDDVAHVDSTFFDIFTYPAISGDTRKALTEPNTVVLTESAARKYFGNTDVLGKMLETNDAGGTLYKVTAVIQDMPRNAHFYFDFLFSMKNVQYDFGNYLSHNFSTYLLLRPGTTRKAFEKHFPDYINKYVFPQAAQFMQLKSIDEFEKSGNRISYQLTPLTDIHLRSDRMAEIRVNSNIQYVYIFSAVAIFTLLIACVNFMNLSTARSANRAKEVGIRKVLGSERKTLIRQFLTESGLLAVISLVIAIVLTWVALPFFNSLAGKSFRLTDLVRPDFLLFLVLLPVFIGLMAGLYPAFYLSSFNPITVLKGKLNAGARRSGLRSTLVVFQFATSIILIVGTIVVYRQLNFIQNKKIGFNKDQVLVINGTGALDAQYRAFRNEVEKLPGVLGSTMSGYLPVMPGARSDQTFSKESVMDPRNGFNMQCWRIDENYIPTLGMEMKAGRNFSRAFGTDSSGIIINESTAALLGYADPVGKILYSADGVNSEPGPHTIIGVVKDFHFASLKQKIGPLSFVLGNANWATSFKVKAANVKDILNKVQKIWTGMAPQLPFSYQFLDESFSNMYRAEQRAGKIALVFSVLAILIACLGLFGLASFMAEQRTKEIGVRKVLGASVQDIVGMLSKDFLLLVVISSVVAVPLAWYGMHRWLEDFAYRSALPAWIFVAAAIAALLIALITISFQAIKAALANPVSSLRSE</sequence>
<feature type="transmembrane region" description="Helical" evidence="6">
    <location>
        <begin position="390"/>
        <end position="414"/>
    </location>
</feature>
<comment type="subcellular location">
    <subcellularLocation>
        <location evidence="1">Cell membrane</location>
        <topology evidence="1">Multi-pass membrane protein</topology>
    </subcellularLocation>
</comment>